<dbReference type="Proteomes" id="UP000225706">
    <property type="component" value="Unassembled WGS sequence"/>
</dbReference>
<evidence type="ECO:0000259" key="3">
    <source>
        <dbReference type="PROSITE" id="PS50200"/>
    </source>
</evidence>
<dbReference type="GO" id="GO:0045743">
    <property type="term" value="P:positive regulation of fibroblast growth factor receptor signaling pathway"/>
    <property type="evidence" value="ECO:0007669"/>
    <property type="project" value="TreeGrafter"/>
</dbReference>
<evidence type="ECO:0000259" key="2">
    <source>
        <dbReference type="PROSITE" id="PS50106"/>
    </source>
</evidence>
<feature type="compositionally biased region" description="Polar residues" evidence="1">
    <location>
        <begin position="308"/>
        <end position="321"/>
    </location>
</feature>
<feature type="domain" description="Ras-associating" evidence="3">
    <location>
        <begin position="108"/>
        <end position="203"/>
    </location>
</feature>
<proteinExistence type="predicted"/>
<dbReference type="SUPFAM" id="SSF54236">
    <property type="entry name" value="Ubiquitin-like"/>
    <property type="match status" value="2"/>
</dbReference>
<feature type="region of interest" description="Disordered" evidence="1">
    <location>
        <begin position="601"/>
        <end position="624"/>
    </location>
</feature>
<comment type="caution">
    <text evidence="4">The sequence shown here is derived from an EMBL/GenBank/DDBJ whole genome shotgun (WGS) entry which is preliminary data.</text>
</comment>
<dbReference type="InterPro" id="IPR001478">
    <property type="entry name" value="PDZ"/>
</dbReference>
<name>A0A2B4S266_STYPI</name>
<dbReference type="PROSITE" id="PS50106">
    <property type="entry name" value="PDZ"/>
    <property type="match status" value="1"/>
</dbReference>
<feature type="region of interest" description="Disordered" evidence="1">
    <location>
        <begin position="444"/>
        <end position="504"/>
    </location>
</feature>
<evidence type="ECO:0000313" key="5">
    <source>
        <dbReference type="Proteomes" id="UP000225706"/>
    </source>
</evidence>
<dbReference type="OrthoDB" id="3908708at2759"/>
<evidence type="ECO:0008006" key="6">
    <source>
        <dbReference type="Google" id="ProtNLM"/>
    </source>
</evidence>
<feature type="region of interest" description="Disordered" evidence="1">
    <location>
        <begin position="664"/>
        <end position="712"/>
    </location>
</feature>
<dbReference type="SMART" id="SM00228">
    <property type="entry name" value="PDZ"/>
    <property type="match status" value="1"/>
</dbReference>
<dbReference type="PANTHER" id="PTHR21298">
    <property type="entry name" value="GH01721P"/>
    <property type="match status" value="1"/>
</dbReference>
<dbReference type="SMART" id="SM00314">
    <property type="entry name" value="RA"/>
    <property type="match status" value="2"/>
</dbReference>
<feature type="region of interest" description="Disordered" evidence="1">
    <location>
        <begin position="383"/>
        <end position="405"/>
    </location>
</feature>
<dbReference type="Gene3D" id="3.10.20.90">
    <property type="entry name" value="Phosphatidylinositol 3-kinase Catalytic Subunit, Chain A, domain 1"/>
    <property type="match status" value="2"/>
</dbReference>
<evidence type="ECO:0000313" key="4">
    <source>
        <dbReference type="EMBL" id="PFX23139.1"/>
    </source>
</evidence>
<reference evidence="5" key="1">
    <citation type="journal article" date="2017" name="bioRxiv">
        <title>Comparative analysis of the genomes of Stylophora pistillata and Acropora digitifera provides evidence for extensive differences between species of corals.</title>
        <authorList>
            <person name="Voolstra C.R."/>
            <person name="Li Y."/>
            <person name="Liew Y.J."/>
            <person name="Baumgarten S."/>
            <person name="Zoccola D."/>
            <person name="Flot J.-F."/>
            <person name="Tambutte S."/>
            <person name="Allemand D."/>
            <person name="Aranda M."/>
        </authorList>
    </citation>
    <scope>NUCLEOTIDE SEQUENCE [LARGE SCALE GENOMIC DNA]</scope>
</reference>
<dbReference type="GO" id="GO:0007165">
    <property type="term" value="P:signal transduction"/>
    <property type="evidence" value="ECO:0007669"/>
    <property type="project" value="InterPro"/>
</dbReference>
<dbReference type="Gene3D" id="2.30.42.10">
    <property type="match status" value="1"/>
</dbReference>
<feature type="compositionally biased region" description="Basic and acidic residues" evidence="1">
    <location>
        <begin position="340"/>
        <end position="351"/>
    </location>
</feature>
<dbReference type="PROSITE" id="PS50200">
    <property type="entry name" value="RA"/>
    <property type="match status" value="2"/>
</dbReference>
<accession>A0A2B4S266</accession>
<evidence type="ECO:0000256" key="1">
    <source>
        <dbReference type="SAM" id="MobiDB-lite"/>
    </source>
</evidence>
<dbReference type="InterPro" id="IPR029071">
    <property type="entry name" value="Ubiquitin-like_domsf"/>
</dbReference>
<gene>
    <name evidence="4" type="ORF">AWC38_SpisGene12336</name>
</gene>
<dbReference type="GO" id="GO:0045742">
    <property type="term" value="P:positive regulation of epidermal growth factor receptor signaling pathway"/>
    <property type="evidence" value="ECO:0007669"/>
    <property type="project" value="TreeGrafter"/>
</dbReference>
<feature type="compositionally biased region" description="Basic and acidic residues" evidence="1">
    <location>
        <begin position="462"/>
        <end position="472"/>
    </location>
</feature>
<feature type="compositionally biased region" description="Low complexity" evidence="1">
    <location>
        <begin position="603"/>
        <end position="624"/>
    </location>
</feature>
<feature type="region of interest" description="Disordered" evidence="1">
    <location>
        <begin position="95"/>
        <end position="120"/>
    </location>
</feature>
<dbReference type="InterPro" id="IPR036034">
    <property type="entry name" value="PDZ_sf"/>
</dbReference>
<dbReference type="CDD" id="cd00136">
    <property type="entry name" value="PDZ_canonical"/>
    <property type="match status" value="1"/>
</dbReference>
<feature type="domain" description="Ras-associating" evidence="3">
    <location>
        <begin position="206"/>
        <end position="297"/>
    </location>
</feature>
<dbReference type="AlphaFoldDB" id="A0A2B4S266"/>
<dbReference type="CDD" id="cd17043">
    <property type="entry name" value="RA"/>
    <property type="match status" value="2"/>
</dbReference>
<protein>
    <recommendedName>
        <fullName evidence="6">PDZ domain-containing protein</fullName>
    </recommendedName>
</protein>
<feature type="domain" description="PDZ" evidence="2">
    <location>
        <begin position="712"/>
        <end position="759"/>
    </location>
</feature>
<feature type="region of interest" description="Disordered" evidence="1">
    <location>
        <begin position="303"/>
        <end position="351"/>
    </location>
</feature>
<sequence>MSVFFSDYRITKDRLGVSNPTSRDKLLTAVHELKLFGGSIPDERMFRSPRPKRRSLPARPAGMHEILLKEALSDSVEKGVSQRRELVERKTPQRVLQEQTEEMLSEPEKGTVQVRTPGLNPDTEITSIEITNQTTSKELVRLLLEKYNELSKDHNLFYIAVEIEIQKKDSSLPMSQMMVLADDARPLQIQSRQPTGEAKFHLKMKSGGLLRVQAGILSPGATYKCVQISRKTRADEVVKMILSSYGSDAPPEKFVLVERLSDSEAGRILEADEYPLEVQSRWETGDQGTFTLTQAEFEGILLSDEKNPPNQQGSCSDNEMNTTSASDQKTTSSSSETEDKENKEEVSKRRTSIDALDLQTVNQIKRKVSQIDNLRHKFQEYHEFHGSHRRTSQSSSNEVLVQEPKKRKVSQIDLFRSKFLAYYGGKMEGPGALDPLSEIVKASETAGKNGQNKKSPPSRSPSAEHSDGEELPRFSSSPPPYLRDNNNNNRHKSNSSKNNYVSRKDLNIVNIRKDSPTETSHLPRLSLASVLQRCKLITVILNREAEESWGIELVHVTKTGSSVSPNDINEKDCDEEKVVYVQHNGPGQNSIINTSCAGNVSNQLSEPTSPLSESSSGSSEQEITTILGTNDRSRTVTEKLNGDMRHIVHKQNLHRRIGTIIKPNIFQSPNLSPTSSRPDSASTLRPTNPLPPRPSSALAQWKKEGSPQPRPGVRIVALTEGGVAERSKELAVDDLIVEINGHFVLNSPLEPVIAAMKEADSVSLVVARSKLSEVKPEEEDNKTDYKDDIKALTLQIKNLVTKVGEMQSDLKKKDDKIKTLKKMVKKNSGDGKGKIYESVQVLV</sequence>
<dbReference type="SUPFAM" id="SSF50156">
    <property type="entry name" value="PDZ domain-like"/>
    <property type="match status" value="1"/>
</dbReference>
<dbReference type="Pfam" id="PF00595">
    <property type="entry name" value="PDZ"/>
    <property type="match status" value="1"/>
</dbReference>
<feature type="compositionally biased region" description="Polar residues" evidence="1">
    <location>
        <begin position="665"/>
        <end position="681"/>
    </location>
</feature>
<dbReference type="Pfam" id="PF00788">
    <property type="entry name" value="RA"/>
    <property type="match status" value="2"/>
</dbReference>
<dbReference type="InterPro" id="IPR000159">
    <property type="entry name" value="RA_dom"/>
</dbReference>
<dbReference type="PANTHER" id="PTHR21298:SF2">
    <property type="entry name" value="GH01721P"/>
    <property type="match status" value="1"/>
</dbReference>
<dbReference type="EMBL" id="LSMT01000217">
    <property type="protein sequence ID" value="PFX23139.1"/>
    <property type="molecule type" value="Genomic_DNA"/>
</dbReference>
<keyword evidence="5" id="KW-1185">Reference proteome</keyword>
<feature type="compositionally biased region" description="Low complexity" evidence="1">
    <location>
        <begin position="322"/>
        <end position="335"/>
    </location>
</feature>
<organism evidence="4 5">
    <name type="scientific">Stylophora pistillata</name>
    <name type="common">Smooth cauliflower coral</name>
    <dbReference type="NCBI Taxonomy" id="50429"/>
    <lineage>
        <taxon>Eukaryota</taxon>
        <taxon>Metazoa</taxon>
        <taxon>Cnidaria</taxon>
        <taxon>Anthozoa</taxon>
        <taxon>Hexacorallia</taxon>
        <taxon>Scleractinia</taxon>
        <taxon>Astrocoeniina</taxon>
        <taxon>Pocilloporidae</taxon>
        <taxon>Stylophora</taxon>
    </lineage>
</organism>
<feature type="compositionally biased region" description="Polar residues" evidence="1">
    <location>
        <begin position="446"/>
        <end position="461"/>
    </location>
</feature>